<dbReference type="Proteomes" id="UP000580910">
    <property type="component" value="Unassembled WGS sequence"/>
</dbReference>
<evidence type="ECO:0000256" key="1">
    <source>
        <dbReference type="SAM" id="MobiDB-lite"/>
    </source>
</evidence>
<name>A0A7W3J1Y2_9ACTN</name>
<keyword evidence="2" id="KW-0812">Transmembrane</keyword>
<organism evidence="5 6">
    <name type="scientific">Nocardioides ginsengisegetis</name>
    <dbReference type="NCBI Taxonomy" id="661491"/>
    <lineage>
        <taxon>Bacteria</taxon>
        <taxon>Bacillati</taxon>
        <taxon>Actinomycetota</taxon>
        <taxon>Actinomycetes</taxon>
        <taxon>Propionibacteriales</taxon>
        <taxon>Nocardioidaceae</taxon>
        <taxon>Nocardioides</taxon>
    </lineage>
</organism>
<dbReference type="EMBL" id="JACGXA010000001">
    <property type="protein sequence ID" value="MBA8804695.1"/>
    <property type="molecule type" value="Genomic_DNA"/>
</dbReference>
<feature type="signal peptide" evidence="3">
    <location>
        <begin position="1"/>
        <end position="33"/>
    </location>
</feature>
<protein>
    <recommendedName>
        <fullName evidence="4">DUF4349 domain-containing protein</fullName>
    </recommendedName>
</protein>
<evidence type="ECO:0000313" key="5">
    <source>
        <dbReference type="EMBL" id="MBA8804695.1"/>
    </source>
</evidence>
<dbReference type="InterPro" id="IPR006311">
    <property type="entry name" value="TAT_signal"/>
</dbReference>
<feature type="compositionally biased region" description="Low complexity" evidence="1">
    <location>
        <begin position="45"/>
        <end position="59"/>
    </location>
</feature>
<gene>
    <name evidence="5" type="ORF">FB382_002986</name>
</gene>
<accession>A0A7W3J1Y2</accession>
<dbReference type="PROSITE" id="PS51257">
    <property type="entry name" value="PROKAR_LIPOPROTEIN"/>
    <property type="match status" value="1"/>
</dbReference>
<dbReference type="Pfam" id="PF14257">
    <property type="entry name" value="DUF4349"/>
    <property type="match status" value="1"/>
</dbReference>
<feature type="chain" id="PRO_5031111004" description="DUF4349 domain-containing protein" evidence="3">
    <location>
        <begin position="34"/>
        <end position="338"/>
    </location>
</feature>
<feature type="region of interest" description="Disordered" evidence="1">
    <location>
        <begin position="78"/>
        <end position="99"/>
    </location>
</feature>
<dbReference type="InterPro" id="IPR025645">
    <property type="entry name" value="DUF4349"/>
</dbReference>
<proteinExistence type="predicted"/>
<feature type="transmembrane region" description="Helical" evidence="2">
    <location>
        <begin position="287"/>
        <end position="313"/>
    </location>
</feature>
<reference evidence="5 6" key="1">
    <citation type="submission" date="2020-07" db="EMBL/GenBank/DDBJ databases">
        <title>Sequencing the genomes of 1000 actinobacteria strains.</title>
        <authorList>
            <person name="Klenk H.-P."/>
        </authorList>
    </citation>
    <scope>NUCLEOTIDE SEQUENCE [LARGE SCALE GENOMIC DNA]</scope>
    <source>
        <strain evidence="5 6">DSM 21349</strain>
    </source>
</reference>
<feature type="region of interest" description="Disordered" evidence="1">
    <location>
        <begin position="35"/>
        <end position="60"/>
    </location>
</feature>
<evidence type="ECO:0000259" key="4">
    <source>
        <dbReference type="Pfam" id="PF14257"/>
    </source>
</evidence>
<keyword evidence="6" id="KW-1185">Reference proteome</keyword>
<evidence type="ECO:0000313" key="6">
    <source>
        <dbReference type="Proteomes" id="UP000580910"/>
    </source>
</evidence>
<dbReference type="AlphaFoldDB" id="A0A7W3J1Y2"/>
<sequence length="338" mass="34748">MTTTAPRRPTTRRRVPSTAAALVLGLGLAPALAACSAGGSGGSGDTSAADAPAPAADGSVAGGGMVDSLASARDMASSESYAAARTPAGKAEQPAPDGTEQALISTGTVSLSSKDVAGARFDVQKVVDKYAGEISDEQTDTDDDGHVATSHLVIRIPSADFEKAMADLKGVADLEYASAKSEDVTTQVIDTRSRLKVQRASIARITTLLARAQNLRDIVLIESQLSRRQATLDSLERRAAYLADQTSQSTITVDIEKASVAAAHKKHVDHTGFVPGLKAGWSGLTAIAVAVATAAGAALPFTVVLLLLALLAWPVLRTLRRRHPGDPGGPDLAVPTEG</sequence>
<feature type="domain" description="DUF4349" evidence="4">
    <location>
        <begin position="101"/>
        <end position="313"/>
    </location>
</feature>
<dbReference type="RefSeq" id="WP_182540406.1">
    <property type="nucleotide sequence ID" value="NZ_JACGXA010000001.1"/>
</dbReference>
<keyword evidence="2" id="KW-0472">Membrane</keyword>
<keyword evidence="2" id="KW-1133">Transmembrane helix</keyword>
<comment type="caution">
    <text evidence="5">The sequence shown here is derived from an EMBL/GenBank/DDBJ whole genome shotgun (WGS) entry which is preliminary data.</text>
</comment>
<dbReference type="PROSITE" id="PS51318">
    <property type="entry name" value="TAT"/>
    <property type="match status" value="1"/>
</dbReference>
<keyword evidence="3" id="KW-0732">Signal</keyword>
<evidence type="ECO:0000256" key="2">
    <source>
        <dbReference type="SAM" id="Phobius"/>
    </source>
</evidence>
<evidence type="ECO:0000256" key="3">
    <source>
        <dbReference type="SAM" id="SignalP"/>
    </source>
</evidence>